<keyword evidence="2" id="KW-1185">Reference proteome</keyword>
<evidence type="ECO:0000313" key="1">
    <source>
        <dbReference type="EMBL" id="CAG8694712.1"/>
    </source>
</evidence>
<proteinExistence type="predicted"/>
<feature type="non-terminal residue" evidence="1">
    <location>
        <position position="1"/>
    </location>
</feature>
<protein>
    <submittedName>
        <fullName evidence="1">8691_t:CDS:1</fullName>
    </submittedName>
</protein>
<gene>
    <name evidence="1" type="ORF">AMORRO_LOCUS11796</name>
</gene>
<organism evidence="1 2">
    <name type="scientific">Acaulospora morrowiae</name>
    <dbReference type="NCBI Taxonomy" id="94023"/>
    <lineage>
        <taxon>Eukaryota</taxon>
        <taxon>Fungi</taxon>
        <taxon>Fungi incertae sedis</taxon>
        <taxon>Mucoromycota</taxon>
        <taxon>Glomeromycotina</taxon>
        <taxon>Glomeromycetes</taxon>
        <taxon>Diversisporales</taxon>
        <taxon>Acaulosporaceae</taxon>
        <taxon>Acaulospora</taxon>
    </lineage>
</organism>
<dbReference type="AlphaFoldDB" id="A0A9N9HMN4"/>
<reference evidence="1" key="1">
    <citation type="submission" date="2021-06" db="EMBL/GenBank/DDBJ databases">
        <authorList>
            <person name="Kallberg Y."/>
            <person name="Tangrot J."/>
            <person name="Rosling A."/>
        </authorList>
    </citation>
    <scope>NUCLEOTIDE SEQUENCE</scope>
    <source>
        <strain evidence="1">CL551</strain>
    </source>
</reference>
<dbReference type="Proteomes" id="UP000789342">
    <property type="component" value="Unassembled WGS sequence"/>
</dbReference>
<comment type="caution">
    <text evidence="1">The sequence shown here is derived from an EMBL/GenBank/DDBJ whole genome shotgun (WGS) entry which is preliminary data.</text>
</comment>
<evidence type="ECO:0000313" key="2">
    <source>
        <dbReference type="Proteomes" id="UP000789342"/>
    </source>
</evidence>
<dbReference type="EMBL" id="CAJVPV010015885">
    <property type="protein sequence ID" value="CAG8694712.1"/>
    <property type="molecule type" value="Genomic_DNA"/>
</dbReference>
<sequence length="66" mass="7561">MCMRPPEGPANPSSFSLICKGLINDEMQRKNITMENRMNSANTEAKIPITTEDIIMEDLIDIFDEW</sequence>
<name>A0A9N9HMN4_9GLOM</name>
<accession>A0A9N9HMN4</accession>